<accession>A0ABY5IYM9</accession>
<evidence type="ECO:0000256" key="1">
    <source>
        <dbReference type="ARBA" id="ARBA00022598"/>
    </source>
</evidence>
<keyword evidence="4 6" id="KW-0067">ATP-binding</keyword>
<reference evidence="8" key="1">
    <citation type="submission" date="2022-07" db="EMBL/GenBank/DDBJ databases">
        <title>Complete genome of Mycoplasma caviae type strain G122.</title>
        <authorList>
            <person name="Spergser J."/>
        </authorList>
    </citation>
    <scope>NUCLEOTIDE SEQUENCE</scope>
    <source>
        <strain evidence="8">G122</strain>
    </source>
</reference>
<evidence type="ECO:0000313" key="8">
    <source>
        <dbReference type="EMBL" id="UUD35247.1"/>
    </source>
</evidence>
<comment type="catalytic activity">
    <reaction evidence="5 6">
        <text>cytidine(34) in tRNA(Ile2) + L-lysine + ATP = lysidine(34) in tRNA(Ile2) + AMP + diphosphate + H(+)</text>
        <dbReference type="Rhea" id="RHEA:43744"/>
        <dbReference type="Rhea" id="RHEA-COMP:10625"/>
        <dbReference type="Rhea" id="RHEA-COMP:10670"/>
        <dbReference type="ChEBI" id="CHEBI:15378"/>
        <dbReference type="ChEBI" id="CHEBI:30616"/>
        <dbReference type="ChEBI" id="CHEBI:32551"/>
        <dbReference type="ChEBI" id="CHEBI:33019"/>
        <dbReference type="ChEBI" id="CHEBI:82748"/>
        <dbReference type="ChEBI" id="CHEBI:83665"/>
        <dbReference type="ChEBI" id="CHEBI:456215"/>
        <dbReference type="EC" id="6.3.4.19"/>
    </reaction>
</comment>
<dbReference type="PANTHER" id="PTHR43033:SF1">
    <property type="entry name" value="TRNA(ILE)-LYSIDINE SYNTHASE-RELATED"/>
    <property type="match status" value="1"/>
</dbReference>
<comment type="domain">
    <text evidence="6">The N-terminal region contains the highly conserved SGGXDS motif, predicted to be a P-loop motif involved in ATP binding.</text>
</comment>
<comment type="subcellular location">
    <subcellularLocation>
        <location evidence="6">Cytoplasm</location>
    </subcellularLocation>
</comment>
<dbReference type="GO" id="GO:0032267">
    <property type="term" value="F:tRNA(Ile)-lysidine synthase activity"/>
    <property type="evidence" value="ECO:0007669"/>
    <property type="project" value="UniProtKB-EC"/>
</dbReference>
<keyword evidence="3 6" id="KW-0547">Nucleotide-binding</keyword>
<evidence type="ECO:0000256" key="5">
    <source>
        <dbReference type="ARBA" id="ARBA00048539"/>
    </source>
</evidence>
<evidence type="ECO:0000256" key="4">
    <source>
        <dbReference type="ARBA" id="ARBA00022840"/>
    </source>
</evidence>
<keyword evidence="6" id="KW-0963">Cytoplasm</keyword>
<dbReference type="SUPFAM" id="SSF52402">
    <property type="entry name" value="Adenine nucleotide alpha hydrolases-like"/>
    <property type="match status" value="1"/>
</dbReference>
<name>A0ABY5IYM9_9BACT</name>
<sequence length="304" mass="36415">MFIAKANSMYILGISGGPDSMLLLDEYAHKSEPIFVICINYNQRADSYKDVEIVRSYCTKNNINFEIYNFDKNDYKTGNFEEWAREKRMDIFINKYHELKASKILLAHHKDDFIETVFMQKEAKRTPSFWGIKEFNIYKGCIIERPFVNKYFKDEILIKCKERNIDYALDYTNSLPIYTRNKFRIQLSKLSNEQKQKILDEIYEQNKKLALQEIKHSSVYKQWEENKFRVSFFCTLNYEYQKQLIRKFVFANCNEKINLSSGKIDNLVNFVKANNTKKPQFLLNNKYYLQKENGILMFKTKLNI</sequence>
<keyword evidence="9" id="KW-1185">Reference proteome</keyword>
<evidence type="ECO:0000256" key="3">
    <source>
        <dbReference type="ARBA" id="ARBA00022741"/>
    </source>
</evidence>
<dbReference type="HAMAP" id="MF_01161">
    <property type="entry name" value="tRNA_Ile_lys_synt"/>
    <property type="match status" value="1"/>
</dbReference>
<dbReference type="PANTHER" id="PTHR43033">
    <property type="entry name" value="TRNA(ILE)-LYSIDINE SYNTHASE-RELATED"/>
    <property type="match status" value="1"/>
</dbReference>
<dbReference type="Pfam" id="PF01171">
    <property type="entry name" value="ATP_bind_3"/>
    <property type="match status" value="1"/>
</dbReference>
<feature type="binding site" evidence="6">
    <location>
        <begin position="15"/>
        <end position="20"/>
    </location>
    <ligand>
        <name>ATP</name>
        <dbReference type="ChEBI" id="CHEBI:30616"/>
    </ligand>
</feature>
<dbReference type="RefSeq" id="WP_235659541.1">
    <property type="nucleotide sequence ID" value="NZ_CP101806.1"/>
</dbReference>
<protein>
    <recommendedName>
        <fullName evidence="6">tRNA(Ile)-lysidine synthase</fullName>
        <ecNumber evidence="6">6.3.4.19</ecNumber>
    </recommendedName>
    <alternativeName>
        <fullName evidence="6">tRNA(Ile)-2-lysyl-cytidine synthase</fullName>
    </alternativeName>
    <alternativeName>
        <fullName evidence="6">tRNA(Ile)-lysidine synthetase</fullName>
    </alternativeName>
</protein>
<organism evidence="8 9">
    <name type="scientific">Mycoplasmopsis caviae</name>
    <dbReference type="NCBI Taxonomy" id="55603"/>
    <lineage>
        <taxon>Bacteria</taxon>
        <taxon>Bacillati</taxon>
        <taxon>Mycoplasmatota</taxon>
        <taxon>Mycoplasmoidales</taxon>
        <taxon>Metamycoplasmataceae</taxon>
        <taxon>Mycoplasmopsis</taxon>
    </lineage>
</organism>
<keyword evidence="1 6" id="KW-0436">Ligase</keyword>
<dbReference type="Gene3D" id="3.40.50.620">
    <property type="entry name" value="HUPs"/>
    <property type="match status" value="1"/>
</dbReference>
<gene>
    <name evidence="6 8" type="primary">tilS</name>
    <name evidence="8" type="ORF">NPA07_05605</name>
</gene>
<dbReference type="EC" id="6.3.4.19" evidence="6"/>
<feature type="domain" description="tRNA(Ile)-lysidine/2-thiocytidine synthase N-terminal" evidence="7">
    <location>
        <begin position="10"/>
        <end position="184"/>
    </location>
</feature>
<dbReference type="NCBIfam" id="TIGR02432">
    <property type="entry name" value="lysidine_TilS_N"/>
    <property type="match status" value="1"/>
</dbReference>
<comment type="function">
    <text evidence="6">Ligates lysine onto the cytidine present at position 34 of the AUA codon-specific tRNA(Ile) that contains the anticodon CAU, in an ATP-dependent manner. Cytidine is converted to lysidine, thus changing the amino acid specificity of the tRNA from methionine to isoleucine.</text>
</comment>
<evidence type="ECO:0000313" key="9">
    <source>
        <dbReference type="Proteomes" id="UP001058569"/>
    </source>
</evidence>
<evidence type="ECO:0000259" key="7">
    <source>
        <dbReference type="Pfam" id="PF01171"/>
    </source>
</evidence>
<dbReference type="InterPro" id="IPR014729">
    <property type="entry name" value="Rossmann-like_a/b/a_fold"/>
</dbReference>
<dbReference type="Proteomes" id="UP001058569">
    <property type="component" value="Chromosome"/>
</dbReference>
<dbReference type="InterPro" id="IPR012094">
    <property type="entry name" value="tRNA_Ile_lys_synt"/>
</dbReference>
<dbReference type="CDD" id="cd01992">
    <property type="entry name" value="TilS_N"/>
    <property type="match status" value="1"/>
</dbReference>
<proteinExistence type="inferred from homology"/>
<dbReference type="EMBL" id="CP101806">
    <property type="protein sequence ID" value="UUD35247.1"/>
    <property type="molecule type" value="Genomic_DNA"/>
</dbReference>
<dbReference type="InterPro" id="IPR011063">
    <property type="entry name" value="TilS/TtcA_N"/>
</dbReference>
<evidence type="ECO:0000256" key="6">
    <source>
        <dbReference type="HAMAP-Rule" id="MF_01161"/>
    </source>
</evidence>
<evidence type="ECO:0000256" key="2">
    <source>
        <dbReference type="ARBA" id="ARBA00022694"/>
    </source>
</evidence>
<comment type="similarity">
    <text evidence="6">Belongs to the tRNA(Ile)-lysidine synthase family.</text>
</comment>
<keyword evidence="2 6" id="KW-0819">tRNA processing</keyword>
<dbReference type="InterPro" id="IPR012795">
    <property type="entry name" value="tRNA_Ile_lys_synt_N"/>
</dbReference>